<dbReference type="SUPFAM" id="SSF53474">
    <property type="entry name" value="alpha/beta-Hydrolases"/>
    <property type="match status" value="1"/>
</dbReference>
<dbReference type="GeneID" id="40723162"/>
<organism evidence="4 5">
    <name type="scientific">Sporisorium graminicola</name>
    <dbReference type="NCBI Taxonomy" id="280036"/>
    <lineage>
        <taxon>Eukaryota</taxon>
        <taxon>Fungi</taxon>
        <taxon>Dikarya</taxon>
        <taxon>Basidiomycota</taxon>
        <taxon>Ustilaginomycotina</taxon>
        <taxon>Ustilaginomycetes</taxon>
        <taxon>Ustilaginales</taxon>
        <taxon>Ustilaginaceae</taxon>
        <taxon>Sporisorium</taxon>
    </lineage>
</organism>
<feature type="region of interest" description="Disordered" evidence="1">
    <location>
        <begin position="354"/>
        <end position="419"/>
    </location>
</feature>
<dbReference type="InterPro" id="IPR029058">
    <property type="entry name" value="AB_hydrolase_fold"/>
</dbReference>
<evidence type="ECO:0000256" key="2">
    <source>
        <dbReference type="SAM" id="Phobius"/>
    </source>
</evidence>
<feature type="compositionally biased region" description="Basic and acidic residues" evidence="1">
    <location>
        <begin position="391"/>
        <end position="405"/>
    </location>
</feature>
<feature type="region of interest" description="Disordered" evidence="1">
    <location>
        <begin position="89"/>
        <end position="117"/>
    </location>
</feature>
<dbReference type="AlphaFoldDB" id="A0A4V6YER2"/>
<dbReference type="Pfam" id="PF00561">
    <property type="entry name" value="Abhydrolase_1"/>
    <property type="match status" value="1"/>
</dbReference>
<dbReference type="Gene3D" id="3.40.50.1820">
    <property type="entry name" value="alpha/beta hydrolase"/>
    <property type="match status" value="1"/>
</dbReference>
<accession>A0A4V6YER2</accession>
<evidence type="ECO:0000256" key="1">
    <source>
        <dbReference type="SAM" id="MobiDB-lite"/>
    </source>
</evidence>
<dbReference type="GO" id="GO:0008474">
    <property type="term" value="F:palmitoyl-(protein) hydrolase activity"/>
    <property type="evidence" value="ECO:0007669"/>
    <property type="project" value="TreeGrafter"/>
</dbReference>
<feature type="transmembrane region" description="Helical" evidence="2">
    <location>
        <begin position="6"/>
        <end position="30"/>
    </location>
</feature>
<name>A0A4V6YER2_9BASI</name>
<evidence type="ECO:0000313" key="4">
    <source>
        <dbReference type="EMBL" id="TKY90269.1"/>
    </source>
</evidence>
<dbReference type="InterPro" id="IPR000073">
    <property type="entry name" value="AB_hydrolase_1"/>
</dbReference>
<comment type="caution">
    <text evidence="4">The sequence shown here is derived from an EMBL/GenBank/DDBJ whole genome shotgun (WGS) entry which is preliminary data.</text>
</comment>
<keyword evidence="5" id="KW-1185">Reference proteome</keyword>
<evidence type="ECO:0000313" key="5">
    <source>
        <dbReference type="Proteomes" id="UP000306050"/>
    </source>
</evidence>
<protein>
    <recommendedName>
        <fullName evidence="3">AB hydrolase-1 domain-containing protein</fullName>
    </recommendedName>
</protein>
<dbReference type="KEGG" id="sgra:EX895_000267"/>
<gene>
    <name evidence="4" type="ORF">EX895_000267</name>
</gene>
<dbReference type="RefSeq" id="XP_029742254.1">
    <property type="nucleotide sequence ID" value="XM_029880868.1"/>
</dbReference>
<dbReference type="OrthoDB" id="10249433at2759"/>
<reference evidence="4 5" key="1">
    <citation type="submission" date="2019-05" db="EMBL/GenBank/DDBJ databases">
        <title>Sporisorium graminicola CBS 10092 draft sequencing and annotation.</title>
        <authorList>
            <person name="Solano-Gonzalez S."/>
            <person name="Caddick M.X."/>
            <person name="Darby A."/>
        </authorList>
    </citation>
    <scope>NUCLEOTIDE SEQUENCE [LARGE SCALE GENOMIC DNA]</scope>
    <source>
        <strain evidence="4 5">CBS 10092</strain>
    </source>
</reference>
<proteinExistence type="predicted"/>
<dbReference type="PANTHER" id="PTHR12277:SF81">
    <property type="entry name" value="PROTEIN ABHD13"/>
    <property type="match status" value="1"/>
</dbReference>
<dbReference type="GO" id="GO:0016020">
    <property type="term" value="C:membrane"/>
    <property type="evidence" value="ECO:0007669"/>
    <property type="project" value="TreeGrafter"/>
</dbReference>
<feature type="compositionally biased region" description="Basic and acidic residues" evidence="1">
    <location>
        <begin position="357"/>
        <end position="372"/>
    </location>
</feature>
<dbReference type="Proteomes" id="UP000306050">
    <property type="component" value="Chromosome SGRAM_1"/>
</dbReference>
<dbReference type="EMBL" id="SRRM01000002">
    <property type="protein sequence ID" value="TKY90269.1"/>
    <property type="molecule type" value="Genomic_DNA"/>
</dbReference>
<feature type="domain" description="AB hydrolase-1" evidence="3">
    <location>
        <begin position="134"/>
        <end position="242"/>
    </location>
</feature>
<sequence>MGYIPSLGSFVRVVGGVLAVSLISTAGLLYRYQTSLIYPSSFPAGSKAEVNTPDEYDLPYIEEELITPDSQRLRIFVMLQGTKLAARRPTQRIREVTDEDEKLSSQPVERKSTPTQTGITPLDVVDAELASKRPTVLFLHANAGNMGHRLPLAAVFFKRFGCNVIMLSYRGYGFSSGSPNERGIKIDTQTTLDYVRSHPALSSTILVAYGQSIGGAVAIDLAARNPASVHALILENTFLSIPELIPHVLPPVRPFAFLCREYWNSAVAITKVSSKVPALFLSGRQDELVPPPHMDALFAKCNSSVKLKKDFADGTHNDTCIKPGYFEAIGEFLLAHVVTLVNGKSSAAAAAGGGAAVEKEKEHHGDKAKSATKEPSSSDESSDDWVQMSHSEVKDEVGKAKKLAQDADAPTLSKVPTKL</sequence>
<keyword evidence="2" id="KW-0472">Membrane</keyword>
<keyword evidence="2" id="KW-1133">Transmembrane helix</keyword>
<keyword evidence="2" id="KW-0812">Transmembrane</keyword>
<evidence type="ECO:0000259" key="3">
    <source>
        <dbReference type="Pfam" id="PF00561"/>
    </source>
</evidence>
<dbReference type="PANTHER" id="PTHR12277">
    <property type="entry name" value="ALPHA/BETA HYDROLASE DOMAIN-CONTAINING PROTEIN"/>
    <property type="match status" value="1"/>
</dbReference>